<dbReference type="GeneID" id="19240329"/>
<dbReference type="EMBL" id="KE720913">
    <property type="protein sequence ID" value="ERF73953.1"/>
    <property type="molecule type" value="Genomic_DNA"/>
</dbReference>
<feature type="region of interest" description="Disordered" evidence="1">
    <location>
        <begin position="161"/>
        <end position="304"/>
    </location>
</feature>
<dbReference type="AlphaFoldDB" id="U1GNS4"/>
<proteinExistence type="predicted"/>
<keyword evidence="2" id="KW-0812">Transmembrane</keyword>
<organism evidence="3 4">
    <name type="scientific">Endocarpon pusillum (strain Z07020 / HMAS-L-300199)</name>
    <name type="common">Lichen-forming fungus</name>
    <dbReference type="NCBI Taxonomy" id="1263415"/>
    <lineage>
        <taxon>Eukaryota</taxon>
        <taxon>Fungi</taxon>
        <taxon>Dikarya</taxon>
        <taxon>Ascomycota</taxon>
        <taxon>Pezizomycotina</taxon>
        <taxon>Eurotiomycetes</taxon>
        <taxon>Chaetothyriomycetidae</taxon>
        <taxon>Verrucariales</taxon>
        <taxon>Verrucariaceae</taxon>
        <taxon>Endocarpon</taxon>
    </lineage>
</organism>
<accession>U1GNS4</accession>
<protein>
    <submittedName>
        <fullName evidence="3">Uncharacterized protein</fullName>
    </submittedName>
</protein>
<evidence type="ECO:0000313" key="4">
    <source>
        <dbReference type="Proteomes" id="UP000019373"/>
    </source>
</evidence>
<dbReference type="Proteomes" id="UP000019373">
    <property type="component" value="Unassembled WGS sequence"/>
</dbReference>
<sequence length="304" mass="32364">METCPVQTCPVQPSPIQAFPVTTRLFVAVSVLTCMNFSGAVAWWLVRGPRFSKLADEIVDGRATPQGVQNFQDDVRDSRVAAISVRAVIIVLKLGGHAREAKALNEQLRIAGRGRPMAMDPESRSVTSQVVEGVQASLPQTETPMVGENVVLGRDILLQERRLAQSPRPSTSSERPPAASQRPSASTAALATSRPNTPTSSPRPSTSIIRPSTPNPRGTISTSSPSTQPQQPSTPTQRPSIPGSHPPGPTPRSSTSTKTSWETGRTHWSAASASPENPLSNTFDHSSPYGAAVNNLRNARNASS</sequence>
<reference evidence="4" key="1">
    <citation type="journal article" date="2014" name="BMC Genomics">
        <title>Genome characteristics reveal the impact of lichenization on lichen-forming fungus Endocarpon pusillum Hedwig (Verrucariales, Ascomycota).</title>
        <authorList>
            <person name="Wang Y.-Y."/>
            <person name="Liu B."/>
            <person name="Zhang X.-Y."/>
            <person name="Zhou Q.-M."/>
            <person name="Zhang T."/>
            <person name="Li H."/>
            <person name="Yu Y.-F."/>
            <person name="Zhang X.-L."/>
            <person name="Hao X.-Y."/>
            <person name="Wang M."/>
            <person name="Wang L."/>
            <person name="Wei J.-C."/>
        </authorList>
    </citation>
    <scope>NUCLEOTIDE SEQUENCE [LARGE SCALE GENOMIC DNA]</scope>
    <source>
        <strain evidence="4">Z07020 / HMAS-L-300199</strain>
    </source>
</reference>
<feature type="transmembrane region" description="Helical" evidence="2">
    <location>
        <begin position="25"/>
        <end position="46"/>
    </location>
</feature>
<evidence type="ECO:0000256" key="2">
    <source>
        <dbReference type="SAM" id="Phobius"/>
    </source>
</evidence>
<feature type="compositionally biased region" description="Low complexity" evidence="1">
    <location>
        <begin position="192"/>
        <end position="243"/>
    </location>
</feature>
<feature type="compositionally biased region" description="Polar residues" evidence="1">
    <location>
        <begin position="269"/>
        <end position="285"/>
    </location>
</feature>
<evidence type="ECO:0000313" key="3">
    <source>
        <dbReference type="EMBL" id="ERF73953.1"/>
    </source>
</evidence>
<name>U1GNS4_ENDPU</name>
<feature type="compositionally biased region" description="Low complexity" evidence="1">
    <location>
        <begin position="291"/>
        <end position="304"/>
    </location>
</feature>
<gene>
    <name evidence="3" type="ORF">EPUS_05376</name>
</gene>
<dbReference type="HOGENOM" id="CLU_915359_0_0_1"/>
<keyword evidence="4" id="KW-1185">Reference proteome</keyword>
<keyword evidence="2" id="KW-1133">Transmembrane helix</keyword>
<evidence type="ECO:0000256" key="1">
    <source>
        <dbReference type="SAM" id="MobiDB-lite"/>
    </source>
</evidence>
<dbReference type="RefSeq" id="XP_007800423.1">
    <property type="nucleotide sequence ID" value="XM_007802232.1"/>
</dbReference>
<feature type="compositionally biased region" description="Polar residues" evidence="1">
    <location>
        <begin position="181"/>
        <end position="190"/>
    </location>
</feature>
<feature type="compositionally biased region" description="Low complexity" evidence="1">
    <location>
        <begin position="251"/>
        <end position="260"/>
    </location>
</feature>
<keyword evidence="2" id="KW-0472">Membrane</keyword>
<feature type="compositionally biased region" description="Low complexity" evidence="1">
    <location>
        <begin position="166"/>
        <end position="180"/>
    </location>
</feature>